<evidence type="ECO:0000256" key="1">
    <source>
        <dbReference type="SAM" id="SignalP"/>
    </source>
</evidence>
<accession>A5C7Q3</accession>
<gene>
    <name evidence="2" type="ORF">VITISV_042918</name>
</gene>
<dbReference type="AlphaFoldDB" id="A5C7Q3"/>
<keyword evidence="1" id="KW-0732">Signal</keyword>
<protein>
    <recommendedName>
        <fullName evidence="3">Defensin-like protein</fullName>
    </recommendedName>
</protein>
<organism evidence="2">
    <name type="scientific">Vitis vinifera</name>
    <name type="common">Grape</name>
    <dbReference type="NCBI Taxonomy" id="29760"/>
    <lineage>
        <taxon>Eukaryota</taxon>
        <taxon>Viridiplantae</taxon>
        <taxon>Streptophyta</taxon>
        <taxon>Embryophyta</taxon>
        <taxon>Tracheophyta</taxon>
        <taxon>Spermatophyta</taxon>
        <taxon>Magnoliopsida</taxon>
        <taxon>eudicotyledons</taxon>
        <taxon>Gunneridae</taxon>
        <taxon>Pentapetalae</taxon>
        <taxon>rosids</taxon>
        <taxon>Vitales</taxon>
        <taxon>Vitaceae</taxon>
        <taxon>Viteae</taxon>
        <taxon>Vitis</taxon>
    </lineage>
</organism>
<dbReference type="EMBL" id="AM485259">
    <property type="protein sequence ID" value="CAN79765.1"/>
    <property type="molecule type" value="Genomic_DNA"/>
</dbReference>
<reference evidence="2" key="1">
    <citation type="journal article" date="2007" name="PLoS ONE">
        <title>The first genome sequence of an elite grapevine cultivar (Pinot noir Vitis vinifera L.): coping with a highly heterozygous genome.</title>
        <authorList>
            <person name="Velasco R."/>
            <person name="Zharkikh A."/>
            <person name="Troggio M."/>
            <person name="Cartwright D.A."/>
            <person name="Cestaro A."/>
            <person name="Pruss D."/>
            <person name="Pindo M."/>
            <person name="FitzGerald L.M."/>
            <person name="Vezzulli S."/>
            <person name="Reid J."/>
            <person name="Malacarne G."/>
            <person name="Iliev D."/>
            <person name="Coppola G."/>
            <person name="Wardell B."/>
            <person name="Micheletti D."/>
            <person name="Macalma T."/>
            <person name="Facci M."/>
            <person name="Mitchell J.T."/>
            <person name="Perazzolli M."/>
            <person name="Eldredge G."/>
            <person name="Gatto P."/>
            <person name="Oyzerski R."/>
            <person name="Moretto M."/>
            <person name="Gutin N."/>
            <person name="Stefanini M."/>
            <person name="Chen Y."/>
            <person name="Segala C."/>
            <person name="Davenport C."/>
            <person name="Dematte L."/>
            <person name="Mraz A."/>
            <person name="Battilana J."/>
            <person name="Stormo K."/>
            <person name="Costa F."/>
            <person name="Tao Q."/>
            <person name="Si-Ammour A."/>
            <person name="Harkins T."/>
            <person name="Lackey A."/>
            <person name="Perbost C."/>
            <person name="Taillon B."/>
            <person name="Stella A."/>
            <person name="Solovyev V."/>
            <person name="Fawcett J.A."/>
            <person name="Sterck L."/>
            <person name="Vandepoele K."/>
            <person name="Grando S.M."/>
            <person name="Toppo S."/>
            <person name="Moser C."/>
            <person name="Lanchbury J."/>
            <person name="Bogden R."/>
            <person name="Skolnick M."/>
            <person name="Sgaramella V."/>
            <person name="Bhatnagar S.K."/>
            <person name="Fontana P."/>
            <person name="Gutin A."/>
            <person name="Van de Peer Y."/>
            <person name="Salamini F."/>
            <person name="Viola R."/>
        </authorList>
    </citation>
    <scope>NUCLEOTIDE SEQUENCE</scope>
</reference>
<feature type="chain" id="PRO_5002678999" description="Defensin-like protein" evidence="1">
    <location>
        <begin position="22"/>
        <end position="80"/>
    </location>
</feature>
<evidence type="ECO:0000313" key="2">
    <source>
        <dbReference type="EMBL" id="CAN79765.1"/>
    </source>
</evidence>
<feature type="signal peptide" evidence="1">
    <location>
        <begin position="1"/>
        <end position="21"/>
    </location>
</feature>
<evidence type="ECO:0008006" key="3">
    <source>
        <dbReference type="Google" id="ProtNLM"/>
    </source>
</evidence>
<name>A5C7Q3_VITVI</name>
<proteinExistence type="predicted"/>
<sequence>MKSFLVILVLLFLGSGNEVRAEFNVCAKSEHLDNCTDPACAKLCVDKYGGQFHRDANGFCQPPSTCACTYLCSNVPSAAH</sequence>